<accession>A0A9P7CDV2</accession>
<evidence type="ECO:0000256" key="2">
    <source>
        <dbReference type="RuleBase" id="RU365003"/>
    </source>
</evidence>
<dbReference type="EMBL" id="JAANIT010000426">
    <property type="protein sequence ID" value="KAG1547844.1"/>
    <property type="molecule type" value="Genomic_DNA"/>
</dbReference>
<dbReference type="Proteomes" id="UP000717996">
    <property type="component" value="Unassembled WGS sequence"/>
</dbReference>
<proteinExistence type="inferred from homology"/>
<protein>
    <recommendedName>
        <fullName evidence="2">Peroxisomal membrane protein PEX16</fullName>
    </recommendedName>
</protein>
<keyword evidence="2" id="KW-0576">Peroxisome</keyword>
<evidence type="ECO:0000256" key="1">
    <source>
        <dbReference type="ARBA" id="ARBA00009505"/>
    </source>
</evidence>
<gene>
    <name evidence="3" type="ORF">G6F51_004025</name>
</gene>
<organism evidence="3 4">
    <name type="scientific">Rhizopus oryzae</name>
    <name type="common">Mucormycosis agent</name>
    <name type="synonym">Rhizopus arrhizus var. delemar</name>
    <dbReference type="NCBI Taxonomy" id="64495"/>
    <lineage>
        <taxon>Eukaryota</taxon>
        <taxon>Fungi</taxon>
        <taxon>Fungi incertae sedis</taxon>
        <taxon>Mucoromycota</taxon>
        <taxon>Mucoromycotina</taxon>
        <taxon>Mucoromycetes</taxon>
        <taxon>Mucorales</taxon>
        <taxon>Mucorineae</taxon>
        <taxon>Rhizopodaceae</taxon>
        <taxon>Rhizopus</taxon>
    </lineage>
</organism>
<dbReference type="PANTHER" id="PTHR13299">
    <property type="entry name" value="PEROXISOMAL MEMBRANE PROTEIN PEX16"/>
    <property type="match status" value="1"/>
</dbReference>
<dbReference type="Pfam" id="PF08610">
    <property type="entry name" value="Pex16"/>
    <property type="match status" value="1"/>
</dbReference>
<dbReference type="PANTHER" id="PTHR13299:SF0">
    <property type="entry name" value="PEROXISOMAL MEMBRANE PROTEIN PEX16"/>
    <property type="match status" value="1"/>
</dbReference>
<dbReference type="InterPro" id="IPR013919">
    <property type="entry name" value="Pex16"/>
</dbReference>
<name>A0A9P7CDV2_RHIOR</name>
<evidence type="ECO:0000313" key="3">
    <source>
        <dbReference type="EMBL" id="KAG1547844.1"/>
    </source>
</evidence>
<comment type="caution">
    <text evidence="3">The sequence shown here is derived from an EMBL/GenBank/DDBJ whole genome shotgun (WGS) entry which is preliminary data.</text>
</comment>
<dbReference type="AlphaFoldDB" id="A0A9P7CDV2"/>
<comment type="subcellular location">
    <subcellularLocation>
        <location evidence="2">Peroxisome membrane</location>
    </subcellularLocation>
</comment>
<dbReference type="OrthoDB" id="2021143at2759"/>
<dbReference type="GO" id="GO:0005778">
    <property type="term" value="C:peroxisomal membrane"/>
    <property type="evidence" value="ECO:0007669"/>
    <property type="project" value="UniProtKB-SubCell"/>
</dbReference>
<keyword evidence="2" id="KW-0962">Peroxisome biogenesis</keyword>
<comment type="similarity">
    <text evidence="1 2">Belongs to the peroxin-16 family.</text>
</comment>
<sequence>MLLSRRIRKGRMDRWKWITGIEGTKFILRLLLFYDPITLDLQSTEDKLELSHLDPRTGIAMSSRKELSLQSGNSRKGWAHVGEILWKIRPLVYVSMVFLQQREIHFEKDNCSEKEEESVTWKPWLVSLCIDLISMVASRMQPQSSLESDELKRRHYLLLYYLLRGPMYTKVTRLLLDNLCDATEHKPIISIITGEEKL</sequence>
<reference evidence="3" key="1">
    <citation type="journal article" date="2020" name="Microb. Genom.">
        <title>Genetic diversity of clinical and environmental Mucorales isolates obtained from an investigation of mucormycosis cases among solid organ transplant recipients.</title>
        <authorList>
            <person name="Nguyen M.H."/>
            <person name="Kaul D."/>
            <person name="Muto C."/>
            <person name="Cheng S.J."/>
            <person name="Richter R.A."/>
            <person name="Bruno V.M."/>
            <person name="Liu G."/>
            <person name="Beyhan S."/>
            <person name="Sundermann A.J."/>
            <person name="Mounaud S."/>
            <person name="Pasculle A.W."/>
            <person name="Nierman W.C."/>
            <person name="Driscoll E."/>
            <person name="Cumbie R."/>
            <person name="Clancy C.J."/>
            <person name="Dupont C.L."/>
        </authorList>
    </citation>
    <scope>NUCLEOTIDE SEQUENCE</scope>
    <source>
        <strain evidence="3">GL16</strain>
    </source>
</reference>
<evidence type="ECO:0000313" key="4">
    <source>
        <dbReference type="Proteomes" id="UP000717996"/>
    </source>
</evidence>
<dbReference type="GO" id="GO:0007031">
    <property type="term" value="P:peroxisome organization"/>
    <property type="evidence" value="ECO:0007669"/>
    <property type="project" value="UniProtKB-KW"/>
</dbReference>